<proteinExistence type="predicted"/>
<organism evidence="1 2">
    <name type="scientific">Rhizophagus irregularis (strain DAOM 197198w)</name>
    <name type="common">Glomus intraradices</name>
    <dbReference type="NCBI Taxonomy" id="1432141"/>
    <lineage>
        <taxon>Eukaryota</taxon>
        <taxon>Fungi</taxon>
        <taxon>Fungi incertae sedis</taxon>
        <taxon>Mucoromycota</taxon>
        <taxon>Glomeromycotina</taxon>
        <taxon>Glomeromycetes</taxon>
        <taxon>Glomerales</taxon>
        <taxon>Glomeraceae</taxon>
        <taxon>Rhizophagus</taxon>
    </lineage>
</organism>
<name>A0A015LVG4_RHIIW</name>
<dbReference type="InterPro" id="IPR001611">
    <property type="entry name" value="Leu-rich_rpt"/>
</dbReference>
<protein>
    <recommendedName>
        <fullName evidence="3">F-box domain-containing protein</fullName>
    </recommendedName>
</protein>
<dbReference type="PROSITE" id="PS51450">
    <property type="entry name" value="LRR"/>
    <property type="match status" value="1"/>
</dbReference>
<sequence>MSKLNRDVFYMVLHELQDDKKALYSCLLVNKTWSEIIIPILWKDPWKYLKKGNEKSLLKVITTNLSLNSTYNIIKNSYQKPLFDYISYCRHLNLYEIRRIINTINEDSEMIIFKDEILGIFINENTKYTHLYIPYQFDNQIHLIPGAKHCFSELKFLRCNTSINDNVLSGLTEICKSIKELELFINVHNNNYGIVKLIESQKNLFDIRFITYSQNMDGTFCNILENSLNKHSNTIQYFKMTTPPTTNILSSLINLKELELNGNKNCNLEDLGNLFLPFLRILRVSNIQVEYLTNLIKNTNGYLIEIKIDNINHDDINNKKIIKAIYQNCPKLKYLKLLLKNNNIFELEKLLIECQNLNGLYILTDYYIDTIFYWNDLFEILTTSSPKSLFKFKFNFNSSKPIKLESLKLFFDNWKGRNPMLLQLSNSYYCINNGDMKKYIDLIKKYKVEGIVKKYNNDWYGRTYKDFEWF</sequence>
<reference evidence="1 2" key="1">
    <citation type="submission" date="2014-02" db="EMBL/GenBank/DDBJ databases">
        <title>Single nucleus genome sequencing reveals high similarity among nuclei of an endomycorrhizal fungus.</title>
        <authorList>
            <person name="Lin K."/>
            <person name="Geurts R."/>
            <person name="Zhang Z."/>
            <person name="Limpens E."/>
            <person name="Saunders D.G."/>
            <person name="Mu D."/>
            <person name="Pang E."/>
            <person name="Cao H."/>
            <person name="Cha H."/>
            <person name="Lin T."/>
            <person name="Zhou Q."/>
            <person name="Shang Y."/>
            <person name="Li Y."/>
            <person name="Ivanov S."/>
            <person name="Sharma T."/>
            <person name="Velzen R.V."/>
            <person name="Ruijter N.D."/>
            <person name="Aanen D.K."/>
            <person name="Win J."/>
            <person name="Kamoun S."/>
            <person name="Bisseling T."/>
            <person name="Huang S."/>
        </authorList>
    </citation>
    <scope>NUCLEOTIDE SEQUENCE [LARGE SCALE GENOMIC DNA]</scope>
    <source>
        <strain evidence="2">DAOM197198w</strain>
    </source>
</reference>
<dbReference type="HOGENOM" id="CLU_028913_1_1_1"/>
<evidence type="ECO:0000313" key="2">
    <source>
        <dbReference type="Proteomes" id="UP000022910"/>
    </source>
</evidence>
<evidence type="ECO:0000313" key="1">
    <source>
        <dbReference type="EMBL" id="EXX76656.1"/>
    </source>
</evidence>
<keyword evidence="2" id="KW-1185">Reference proteome</keyword>
<dbReference type="AlphaFoldDB" id="A0A015LVG4"/>
<gene>
    <name evidence="1" type="ORF">RirG_031120</name>
</gene>
<dbReference type="Proteomes" id="UP000022910">
    <property type="component" value="Unassembled WGS sequence"/>
</dbReference>
<dbReference type="OrthoDB" id="10257471at2759"/>
<accession>A0A015LVG4</accession>
<comment type="caution">
    <text evidence="1">The sequence shown here is derived from an EMBL/GenBank/DDBJ whole genome shotgun (WGS) entry which is preliminary data.</text>
</comment>
<evidence type="ECO:0008006" key="3">
    <source>
        <dbReference type="Google" id="ProtNLM"/>
    </source>
</evidence>
<dbReference type="InterPro" id="IPR032675">
    <property type="entry name" value="LRR_dom_sf"/>
</dbReference>
<dbReference type="EMBL" id="JEMT01011928">
    <property type="protein sequence ID" value="EXX76656.1"/>
    <property type="molecule type" value="Genomic_DNA"/>
</dbReference>
<dbReference type="Gene3D" id="3.80.10.10">
    <property type="entry name" value="Ribonuclease Inhibitor"/>
    <property type="match status" value="1"/>
</dbReference>